<feature type="region of interest" description="Disordered" evidence="1">
    <location>
        <begin position="84"/>
        <end position="108"/>
    </location>
</feature>
<evidence type="ECO:0000313" key="2">
    <source>
        <dbReference type="EMBL" id="SDN16619.1"/>
    </source>
</evidence>
<evidence type="ECO:0000313" key="3">
    <source>
        <dbReference type="Proteomes" id="UP000242957"/>
    </source>
</evidence>
<dbReference type="OrthoDB" id="7025335at2"/>
<proteinExistence type="predicted"/>
<name>A0A1G9Z5G7_9PSED</name>
<protein>
    <recommendedName>
        <fullName evidence="4">Secretion system X translation initiation factor</fullName>
    </recommendedName>
</protein>
<gene>
    <name evidence="2" type="ORF">SAMN05216193_101366</name>
</gene>
<sequence length="181" mass="19313">MDARRGTFWLVFLGAAAALALIPEYFFPEEEAAPAVQVAPRKPATLPLPEQAAQTAAVPRAGAASGAAPRAAGNPMQADLFPAQSWRKAPPPPSPAEMAARVPPPPPPPPMAPPLPFQFIGRMSDDRQARVFLQSGDRVYTVHPGDVIDDTYRVDRITATELTFTYLPLHQSQSLAVGSAP</sequence>
<keyword evidence="3" id="KW-1185">Reference proteome</keyword>
<evidence type="ECO:0000256" key="1">
    <source>
        <dbReference type="SAM" id="MobiDB-lite"/>
    </source>
</evidence>
<dbReference type="Proteomes" id="UP000242957">
    <property type="component" value="Unassembled WGS sequence"/>
</dbReference>
<dbReference type="EMBL" id="FNIJ01000001">
    <property type="protein sequence ID" value="SDN16619.1"/>
    <property type="molecule type" value="Genomic_DNA"/>
</dbReference>
<reference evidence="3" key="1">
    <citation type="submission" date="2016-10" db="EMBL/GenBank/DDBJ databases">
        <authorList>
            <person name="Varghese N."/>
            <person name="Submissions S."/>
        </authorList>
    </citation>
    <scope>NUCLEOTIDE SEQUENCE [LARGE SCALE GENOMIC DNA]</scope>
    <source>
        <strain evidence="3">JCM 21621</strain>
    </source>
</reference>
<dbReference type="STRING" id="198616.SAMN05216193_101366"/>
<evidence type="ECO:0008006" key="4">
    <source>
        <dbReference type="Google" id="ProtNLM"/>
    </source>
</evidence>
<accession>A0A1G9Z5G7</accession>
<organism evidence="2 3">
    <name type="scientific">Pseudomonas jinjuensis</name>
    <dbReference type="NCBI Taxonomy" id="198616"/>
    <lineage>
        <taxon>Bacteria</taxon>
        <taxon>Pseudomonadati</taxon>
        <taxon>Pseudomonadota</taxon>
        <taxon>Gammaproteobacteria</taxon>
        <taxon>Pseudomonadales</taxon>
        <taxon>Pseudomonadaceae</taxon>
        <taxon>Pseudomonas</taxon>
    </lineage>
</organism>
<dbReference type="AlphaFoldDB" id="A0A1G9Z5G7"/>